<feature type="transmembrane region" description="Helical" evidence="5">
    <location>
        <begin position="378"/>
        <end position="397"/>
    </location>
</feature>
<keyword evidence="2 5" id="KW-0812">Transmembrane</keyword>
<dbReference type="Gene3D" id="1.20.1250.20">
    <property type="entry name" value="MFS general substrate transporter like domains"/>
    <property type="match status" value="2"/>
</dbReference>
<dbReference type="InterPro" id="IPR011701">
    <property type="entry name" value="MFS"/>
</dbReference>
<feature type="transmembrane region" description="Helical" evidence="5">
    <location>
        <begin position="217"/>
        <end position="238"/>
    </location>
</feature>
<keyword evidence="3 5" id="KW-1133">Transmembrane helix</keyword>
<reference evidence="8" key="1">
    <citation type="journal article" date="2019" name="Int. J. Syst. Evol. Microbiol.">
        <title>The Global Catalogue of Microorganisms (GCM) 10K type strain sequencing project: providing services to taxonomists for standard genome sequencing and annotation.</title>
        <authorList>
            <consortium name="The Broad Institute Genomics Platform"/>
            <consortium name="The Broad Institute Genome Sequencing Center for Infectious Disease"/>
            <person name="Wu L."/>
            <person name="Ma J."/>
        </authorList>
    </citation>
    <scope>NUCLEOTIDE SEQUENCE [LARGE SCALE GENOMIC DNA]</scope>
    <source>
        <strain evidence="8">CGMCC 4.7397</strain>
    </source>
</reference>
<dbReference type="RefSeq" id="WP_379571942.1">
    <property type="nucleotide sequence ID" value="NZ_JBHSQK010000122.1"/>
</dbReference>
<evidence type="ECO:0000256" key="5">
    <source>
        <dbReference type="SAM" id="Phobius"/>
    </source>
</evidence>
<evidence type="ECO:0000313" key="8">
    <source>
        <dbReference type="Proteomes" id="UP001596119"/>
    </source>
</evidence>
<feature type="transmembrane region" description="Helical" evidence="5">
    <location>
        <begin position="290"/>
        <end position="309"/>
    </location>
</feature>
<dbReference type="PANTHER" id="PTHR23514:SF13">
    <property type="entry name" value="INNER MEMBRANE PROTEIN YBJJ"/>
    <property type="match status" value="1"/>
</dbReference>
<dbReference type="CDD" id="cd17393">
    <property type="entry name" value="MFS_MosC_like"/>
    <property type="match status" value="1"/>
</dbReference>
<dbReference type="EMBL" id="JBHSQK010000122">
    <property type="protein sequence ID" value="MFC5952754.1"/>
    <property type="molecule type" value="Genomic_DNA"/>
</dbReference>
<dbReference type="InterPro" id="IPR051788">
    <property type="entry name" value="MFS_Transporter"/>
</dbReference>
<dbReference type="PANTHER" id="PTHR23514">
    <property type="entry name" value="BYPASS OF STOP CODON PROTEIN 6"/>
    <property type="match status" value="1"/>
</dbReference>
<feature type="transmembrane region" description="Helical" evidence="5">
    <location>
        <begin position="55"/>
        <end position="75"/>
    </location>
</feature>
<evidence type="ECO:0000313" key="7">
    <source>
        <dbReference type="EMBL" id="MFC5952754.1"/>
    </source>
</evidence>
<dbReference type="Pfam" id="PF07690">
    <property type="entry name" value="MFS_1"/>
    <property type="match status" value="1"/>
</dbReference>
<feature type="transmembrane region" description="Helical" evidence="5">
    <location>
        <begin position="244"/>
        <end position="269"/>
    </location>
</feature>
<evidence type="ECO:0000256" key="4">
    <source>
        <dbReference type="ARBA" id="ARBA00023136"/>
    </source>
</evidence>
<sequence>MANGTTGGTGATGTTRTDRRARIAVAAVFLTNGAVFSNLLPRYPEIKASLELSNAQLGTAVAAFPFGALLAGLTASTLVRRFRSSRVATFGMVVVAVGILLAGLAPSWGLLAAALFVAGAADAVVDVGQNAHALRVQRRYGRSIFNSFHATWSAGSVLGGLMGSAAAGLAIPLGLHLGVSAGIFVTVALVAYRFLLPGPEDSEREPTESPARVRSRAGGRALLVVLVLGVIASAGALVEDSGASWAAVYLSGSLGAAAAVAGLGFVALQALEFLGRVVGDRLVDRFGQRAVARGGATVVVVAMGLALAFPTVPGTIVGFGLAGLGVATLIPAAMHAADELPGLPTGAGLTVVSWLLRIGFLVAPPVVGLVADATSLRVGLLVVPLAGLVILAGAGALPRRAVRHAESTKPS</sequence>
<keyword evidence="8" id="KW-1185">Reference proteome</keyword>
<comment type="caution">
    <text evidence="7">The sequence shown here is derived from an EMBL/GenBank/DDBJ whole genome shotgun (WGS) entry which is preliminary data.</text>
</comment>
<evidence type="ECO:0000256" key="3">
    <source>
        <dbReference type="ARBA" id="ARBA00022989"/>
    </source>
</evidence>
<protein>
    <submittedName>
        <fullName evidence="7">MFS transporter</fullName>
    </submittedName>
</protein>
<proteinExistence type="predicted"/>
<evidence type="ECO:0000256" key="2">
    <source>
        <dbReference type="ARBA" id="ARBA00022692"/>
    </source>
</evidence>
<evidence type="ECO:0000259" key="6">
    <source>
        <dbReference type="PROSITE" id="PS50850"/>
    </source>
</evidence>
<comment type="subcellular location">
    <subcellularLocation>
        <location evidence="1">Cell membrane</location>
        <topology evidence="1">Multi-pass membrane protein</topology>
    </subcellularLocation>
</comment>
<accession>A0ABW1IIX9</accession>
<dbReference type="SUPFAM" id="SSF103473">
    <property type="entry name" value="MFS general substrate transporter"/>
    <property type="match status" value="1"/>
</dbReference>
<dbReference type="PROSITE" id="PS50850">
    <property type="entry name" value="MFS"/>
    <property type="match status" value="1"/>
</dbReference>
<feature type="domain" description="Major facilitator superfamily (MFS) profile" evidence="6">
    <location>
        <begin position="21"/>
        <end position="401"/>
    </location>
</feature>
<feature type="transmembrane region" description="Helical" evidence="5">
    <location>
        <begin position="23"/>
        <end position="43"/>
    </location>
</feature>
<name>A0ABW1IIX9_9PSEU</name>
<evidence type="ECO:0000256" key="1">
    <source>
        <dbReference type="ARBA" id="ARBA00004651"/>
    </source>
</evidence>
<feature type="transmembrane region" description="Helical" evidence="5">
    <location>
        <begin position="149"/>
        <end position="171"/>
    </location>
</feature>
<feature type="transmembrane region" description="Helical" evidence="5">
    <location>
        <begin position="177"/>
        <end position="196"/>
    </location>
</feature>
<feature type="transmembrane region" description="Helical" evidence="5">
    <location>
        <begin position="87"/>
        <end position="104"/>
    </location>
</feature>
<feature type="transmembrane region" description="Helical" evidence="5">
    <location>
        <begin position="346"/>
        <end position="366"/>
    </location>
</feature>
<organism evidence="7 8">
    <name type="scientific">Pseudonocardia lutea</name>
    <dbReference type="NCBI Taxonomy" id="2172015"/>
    <lineage>
        <taxon>Bacteria</taxon>
        <taxon>Bacillati</taxon>
        <taxon>Actinomycetota</taxon>
        <taxon>Actinomycetes</taxon>
        <taxon>Pseudonocardiales</taxon>
        <taxon>Pseudonocardiaceae</taxon>
        <taxon>Pseudonocardia</taxon>
    </lineage>
</organism>
<keyword evidence="4 5" id="KW-0472">Membrane</keyword>
<feature type="transmembrane region" description="Helical" evidence="5">
    <location>
        <begin position="315"/>
        <end position="334"/>
    </location>
</feature>
<dbReference type="Proteomes" id="UP001596119">
    <property type="component" value="Unassembled WGS sequence"/>
</dbReference>
<dbReference type="InterPro" id="IPR020846">
    <property type="entry name" value="MFS_dom"/>
</dbReference>
<dbReference type="InterPro" id="IPR036259">
    <property type="entry name" value="MFS_trans_sf"/>
</dbReference>
<gene>
    <name evidence="7" type="ORF">ACFQH9_31290</name>
</gene>